<proteinExistence type="predicted"/>
<feature type="domain" description="PhoD-like phosphatase metallophosphatase" evidence="1">
    <location>
        <begin position="129"/>
        <end position="527"/>
    </location>
</feature>
<protein>
    <submittedName>
        <fullName evidence="3">Alkaline phosphatase D family protein</fullName>
    </submittedName>
</protein>
<dbReference type="EMBL" id="JBHUOX010000008">
    <property type="protein sequence ID" value="MFD3001101.1"/>
    <property type="molecule type" value="Genomic_DNA"/>
</dbReference>
<dbReference type="InterPro" id="IPR029052">
    <property type="entry name" value="Metallo-depent_PP-like"/>
</dbReference>
<dbReference type="Gene3D" id="3.60.21.70">
    <property type="entry name" value="PhoD-like phosphatase"/>
    <property type="match status" value="1"/>
</dbReference>
<organism evidence="3 4">
    <name type="scientific">Pontibacter toksunensis</name>
    <dbReference type="NCBI Taxonomy" id="1332631"/>
    <lineage>
        <taxon>Bacteria</taxon>
        <taxon>Pseudomonadati</taxon>
        <taxon>Bacteroidota</taxon>
        <taxon>Cytophagia</taxon>
        <taxon>Cytophagales</taxon>
        <taxon>Hymenobacteraceae</taxon>
        <taxon>Pontibacter</taxon>
    </lineage>
</organism>
<dbReference type="Gene3D" id="2.60.40.380">
    <property type="entry name" value="Purple acid phosphatase-like, N-terminal"/>
    <property type="match status" value="1"/>
</dbReference>
<dbReference type="InterPro" id="IPR052900">
    <property type="entry name" value="Phospholipid_Metab_Enz"/>
</dbReference>
<name>A0ABW6BVG5_9BACT</name>
<evidence type="ECO:0000313" key="4">
    <source>
        <dbReference type="Proteomes" id="UP001597641"/>
    </source>
</evidence>
<dbReference type="RefSeq" id="WP_377484829.1">
    <property type="nucleotide sequence ID" value="NZ_JBHUOX010000008.1"/>
</dbReference>
<dbReference type="InterPro" id="IPR032093">
    <property type="entry name" value="PhoD_N"/>
</dbReference>
<keyword evidence="4" id="KW-1185">Reference proteome</keyword>
<dbReference type="SUPFAM" id="SSF56300">
    <property type="entry name" value="Metallo-dependent phosphatases"/>
    <property type="match status" value="1"/>
</dbReference>
<dbReference type="Proteomes" id="UP001597641">
    <property type="component" value="Unassembled WGS sequence"/>
</dbReference>
<evidence type="ECO:0000259" key="2">
    <source>
        <dbReference type="Pfam" id="PF16655"/>
    </source>
</evidence>
<dbReference type="InterPro" id="IPR038607">
    <property type="entry name" value="PhoD-like_sf"/>
</dbReference>
<reference evidence="4" key="1">
    <citation type="journal article" date="2019" name="Int. J. Syst. Evol. Microbiol.">
        <title>The Global Catalogue of Microorganisms (GCM) 10K type strain sequencing project: providing services to taxonomists for standard genome sequencing and annotation.</title>
        <authorList>
            <consortium name="The Broad Institute Genomics Platform"/>
            <consortium name="The Broad Institute Genome Sequencing Center for Infectious Disease"/>
            <person name="Wu L."/>
            <person name="Ma J."/>
        </authorList>
    </citation>
    <scope>NUCLEOTIDE SEQUENCE [LARGE SCALE GENOMIC DNA]</scope>
    <source>
        <strain evidence="4">KCTC 23984</strain>
    </source>
</reference>
<dbReference type="PANTHER" id="PTHR43606:SF2">
    <property type="entry name" value="ALKALINE PHOSPHATASE FAMILY PROTEIN (AFU_ORTHOLOGUE AFUA_5G03860)"/>
    <property type="match status" value="1"/>
</dbReference>
<dbReference type="Pfam" id="PF09423">
    <property type="entry name" value="PhoD"/>
    <property type="match status" value="1"/>
</dbReference>
<dbReference type="CDD" id="cd07389">
    <property type="entry name" value="MPP_PhoD"/>
    <property type="match status" value="1"/>
</dbReference>
<evidence type="ECO:0000313" key="3">
    <source>
        <dbReference type="EMBL" id="MFD3001101.1"/>
    </source>
</evidence>
<accession>A0ABW6BVG5</accession>
<dbReference type="InterPro" id="IPR018946">
    <property type="entry name" value="PhoD-like_MPP"/>
</dbReference>
<dbReference type="PANTHER" id="PTHR43606">
    <property type="entry name" value="PHOSPHATASE, PUTATIVE (AFU_ORTHOLOGUE AFUA_6G08710)-RELATED"/>
    <property type="match status" value="1"/>
</dbReference>
<evidence type="ECO:0000259" key="1">
    <source>
        <dbReference type="Pfam" id="PF09423"/>
    </source>
</evidence>
<comment type="caution">
    <text evidence="3">The sequence shown here is derived from an EMBL/GenBank/DDBJ whole genome shotgun (WGS) entry which is preliminary data.</text>
</comment>
<gene>
    <name evidence="3" type="ORF">ACFS7Z_12050</name>
</gene>
<dbReference type="Pfam" id="PF16655">
    <property type="entry name" value="PhoD_N"/>
    <property type="match status" value="1"/>
</dbReference>
<sequence length="549" mass="60758">MLPSALTSCEVIDDYIPSKDFGFSEGVASFDPTQDRVILWTRYTPAAYEKGKPELMLDVARDREFKQVLVSQSVEIDTASDNTVNVDVSNLTSNTKYYYRFRSEGNRAISVVGETKTLPAAGEASEVKMAVVSCANYQSGLFNVYGAVAESDADVVVHLGDYIYEYEIGGYGTNELTLALGRLHHPAGETITLSDYRARYRQYRRDEQLQKLHQLKPFICVWDDHEVANDAYENGALNHQPGEGSYETRKLNAIQAWHEYLPARVTDNAKIYRNFEIASLVNLMMLDTRIVGRDKQLYYTDYITPTGLDAAAFLAAWQNPNRTILGSEQRSWLMSTLGTSSAKWQVLGSQVLMAKMFVPAELLLIIGQIALGNASPEVFAQFTSAVTELVTIKVRILQGDPTVTATERARIETVLPYNLDAWDGYPVEREIVYAAAAGKKLISLAGDTHNAWHSDLTTVSGTRAGVEFAASSVTSPGLEALFGNDPETICGLEQALTILIDDLHYLNASDRGYIMASFSNSEAQAEWRFVRTIAVKNTSTFTEHSASEG</sequence>
<feature type="domain" description="Phospholipase D N-terminal" evidence="2">
    <location>
        <begin position="26"/>
        <end position="117"/>
    </location>
</feature>